<evidence type="ECO:0000313" key="1">
    <source>
        <dbReference type="EMBL" id="XCG64053.1"/>
    </source>
</evidence>
<gene>
    <name evidence="1" type="ORF">ABLG96_01525</name>
</gene>
<dbReference type="EMBL" id="CP159218">
    <property type="protein sequence ID" value="XCG64053.1"/>
    <property type="molecule type" value="Genomic_DNA"/>
</dbReference>
<sequence>MTERRSATRSGGRIPVDEALACHPHIVLAGSDSGPQQGRDPSTVEEDLDAFVPRLLDHRM</sequence>
<accession>A0AAU8DRT0</accession>
<protein>
    <submittedName>
        <fullName evidence="1">Uncharacterized protein</fullName>
    </submittedName>
</protein>
<dbReference type="RefSeq" id="WP_353649667.1">
    <property type="nucleotide sequence ID" value="NZ_CP159218.1"/>
</dbReference>
<proteinExistence type="predicted"/>
<organism evidence="1">
    <name type="scientific">Nakamurella sp. A5-74</name>
    <dbReference type="NCBI Taxonomy" id="3158264"/>
    <lineage>
        <taxon>Bacteria</taxon>
        <taxon>Bacillati</taxon>
        <taxon>Actinomycetota</taxon>
        <taxon>Actinomycetes</taxon>
        <taxon>Nakamurellales</taxon>
        <taxon>Nakamurellaceae</taxon>
        <taxon>Nakamurella</taxon>
    </lineage>
</organism>
<name>A0AAU8DRT0_9ACTN</name>
<dbReference type="AlphaFoldDB" id="A0AAU8DRT0"/>
<reference evidence="1" key="1">
    <citation type="submission" date="2024-05" db="EMBL/GenBank/DDBJ databases">
        <authorList>
            <person name="Cai S.Y."/>
            <person name="Jin L.M."/>
            <person name="Li H.R."/>
        </authorList>
    </citation>
    <scope>NUCLEOTIDE SEQUENCE</scope>
    <source>
        <strain evidence="1">A5-74</strain>
    </source>
</reference>